<feature type="transmembrane region" description="Helical" evidence="1">
    <location>
        <begin position="7"/>
        <end position="27"/>
    </location>
</feature>
<evidence type="ECO:0000256" key="1">
    <source>
        <dbReference type="SAM" id="Phobius"/>
    </source>
</evidence>
<keyword evidence="3" id="KW-1185">Reference proteome</keyword>
<gene>
    <name evidence="2" type="ORF">FAB82_26690</name>
</gene>
<accession>A0A4V4HQ98</accession>
<feature type="transmembrane region" description="Helical" evidence="1">
    <location>
        <begin position="102"/>
        <end position="121"/>
    </location>
</feature>
<dbReference type="AlphaFoldDB" id="A0A4V4HQ98"/>
<protein>
    <submittedName>
        <fullName evidence="2">DUF4267 domain-containing protein</fullName>
    </submittedName>
</protein>
<comment type="caution">
    <text evidence="2">The sequence shown here is derived from an EMBL/GenBank/DDBJ whole genome shotgun (WGS) entry which is preliminary data.</text>
</comment>
<keyword evidence="1" id="KW-1133">Transmembrane helix</keyword>
<evidence type="ECO:0000313" key="2">
    <source>
        <dbReference type="EMBL" id="THV32896.1"/>
    </source>
</evidence>
<reference evidence="3" key="1">
    <citation type="submission" date="2019-04" db="EMBL/GenBank/DDBJ databases">
        <title>Nocardioides xinjiangensis sp. nov.</title>
        <authorList>
            <person name="Liu S."/>
        </authorList>
    </citation>
    <scope>NUCLEOTIDE SEQUENCE [LARGE SCALE GENOMIC DNA]</scope>
    <source>
        <strain evidence="3">18</strain>
    </source>
</reference>
<sequence length="138" mass="14500">MARKITANVLTLIVALGIIYIGVSYLLTPETLGSSFGFPHWPTGEAADILTIKGGRDIVMGLIPLALFLTGQRRALGWVLLVETAAPIADGTLVLLHDGNLATAFGVHYATAALVIVAGVLQLQVARKEALQETLQAA</sequence>
<dbReference type="Proteomes" id="UP000308760">
    <property type="component" value="Unassembled WGS sequence"/>
</dbReference>
<keyword evidence="1" id="KW-0812">Transmembrane</keyword>
<dbReference type="Pfam" id="PF14087">
    <property type="entry name" value="DUF4267"/>
    <property type="match status" value="1"/>
</dbReference>
<evidence type="ECO:0000313" key="3">
    <source>
        <dbReference type="Proteomes" id="UP000308760"/>
    </source>
</evidence>
<proteinExistence type="predicted"/>
<organism evidence="2 3">
    <name type="scientific">Glycomyces buryatensis</name>
    <dbReference type="NCBI Taxonomy" id="2570927"/>
    <lineage>
        <taxon>Bacteria</taxon>
        <taxon>Bacillati</taxon>
        <taxon>Actinomycetota</taxon>
        <taxon>Actinomycetes</taxon>
        <taxon>Glycomycetales</taxon>
        <taxon>Glycomycetaceae</taxon>
        <taxon>Glycomyces</taxon>
    </lineage>
</organism>
<keyword evidence="1" id="KW-0472">Membrane</keyword>
<dbReference type="InterPro" id="IPR025363">
    <property type="entry name" value="DUF4267"/>
</dbReference>
<dbReference type="EMBL" id="STGY01000086">
    <property type="protein sequence ID" value="THV32896.1"/>
    <property type="molecule type" value="Genomic_DNA"/>
</dbReference>
<dbReference type="RefSeq" id="WP_136537629.1">
    <property type="nucleotide sequence ID" value="NZ_STGY01000086.1"/>
</dbReference>
<dbReference type="OrthoDB" id="119790at2"/>
<name>A0A4V4HQ98_9ACTN</name>
<reference evidence="2 3" key="2">
    <citation type="submission" date="2019-05" db="EMBL/GenBank/DDBJ databases">
        <title>Glycomyces buryatensis sp. nov.</title>
        <authorList>
            <person name="Nikitina E."/>
        </authorList>
    </citation>
    <scope>NUCLEOTIDE SEQUENCE [LARGE SCALE GENOMIC DNA]</scope>
    <source>
        <strain evidence="2 3">18</strain>
    </source>
</reference>